<protein>
    <recommendedName>
        <fullName evidence="3 9">Phosphate transport system permease protein PstA</fullName>
    </recommendedName>
</protein>
<evidence type="ECO:0000256" key="7">
    <source>
        <dbReference type="ARBA" id="ARBA00022989"/>
    </source>
</evidence>
<feature type="transmembrane region" description="Helical" evidence="9">
    <location>
        <begin position="336"/>
        <end position="361"/>
    </location>
</feature>
<dbReference type="Pfam" id="PF11812">
    <property type="entry name" value="DUF3333"/>
    <property type="match status" value="1"/>
</dbReference>
<evidence type="ECO:0000256" key="4">
    <source>
        <dbReference type="ARBA" id="ARBA00022448"/>
    </source>
</evidence>
<evidence type="ECO:0000313" key="11">
    <source>
        <dbReference type="EMBL" id="MFC4352411.1"/>
    </source>
</evidence>
<dbReference type="NCBIfam" id="TIGR00974">
    <property type="entry name" value="3a0107s02c"/>
    <property type="match status" value="1"/>
</dbReference>
<proteinExistence type="inferred from homology"/>
<dbReference type="InterPro" id="IPR024573">
    <property type="entry name" value="DUF3333"/>
</dbReference>
<dbReference type="InterPro" id="IPR035906">
    <property type="entry name" value="MetI-like_sf"/>
</dbReference>
<sequence>MTDTTPTSFTTHGLHTSAAAQARLRRRYAAERRFRLYGIAAIVAALGVLAVLLFTIVSQGYTAFVNTEIELEVYVDPADFSFQGTTPTSEEIRAGNYRNLLSSALEENLPDADAPGAARDLRGVLSGQAYRQLRERLLADPSLIGQRVSMSFLATSDIDQAFKGNTPRDVPEERRRVSNLQYEWMDYLEEQGRISTSFNSNLFTEADSRQPEQAGLWGAIVGSFYLMLVTAVLSIPLGVGAAIYLEEFAPKNRLTSFIEININNLAAVPSIIFGLLGLAVFIQVFGLPRSAPLVGGLALTLMTLPTIIIASRASLRAIPPSIREAAYGLGASKMQMVFHHVLPLALPGILTGSIIGLAQALGETAPLLMIGMNAFITTAPDSIFSPATALPSQIYIWADSSERGFVERTSAGIMVLLGFLILMNATAIFLRKRFEKRW</sequence>
<accession>A0ABV8UPC9</accession>
<evidence type="ECO:0000256" key="5">
    <source>
        <dbReference type="ARBA" id="ARBA00022475"/>
    </source>
</evidence>
<feature type="transmembrane region" description="Helical" evidence="9">
    <location>
        <begin position="293"/>
        <end position="315"/>
    </location>
</feature>
<organism evidence="11 12">
    <name type="scientific">Fodinicurvata halophila</name>
    <dbReference type="NCBI Taxonomy" id="1419723"/>
    <lineage>
        <taxon>Bacteria</taxon>
        <taxon>Pseudomonadati</taxon>
        <taxon>Pseudomonadota</taxon>
        <taxon>Alphaproteobacteria</taxon>
        <taxon>Rhodospirillales</taxon>
        <taxon>Rhodovibrionaceae</taxon>
        <taxon>Fodinicurvata</taxon>
    </lineage>
</organism>
<dbReference type="Pfam" id="PF00528">
    <property type="entry name" value="BPD_transp_1"/>
    <property type="match status" value="1"/>
</dbReference>
<dbReference type="Proteomes" id="UP001595799">
    <property type="component" value="Unassembled WGS sequence"/>
</dbReference>
<keyword evidence="8 9" id="KW-0472">Membrane</keyword>
<comment type="caution">
    <text evidence="11">The sequence shown here is derived from an EMBL/GenBank/DDBJ whole genome shotgun (WGS) entry which is preliminary data.</text>
</comment>
<feature type="transmembrane region" description="Helical" evidence="9">
    <location>
        <begin position="265"/>
        <end position="287"/>
    </location>
</feature>
<evidence type="ECO:0000256" key="3">
    <source>
        <dbReference type="ARBA" id="ARBA00016864"/>
    </source>
</evidence>
<keyword evidence="4" id="KW-0813">Transport</keyword>
<dbReference type="InterPro" id="IPR000515">
    <property type="entry name" value="MetI-like"/>
</dbReference>
<feature type="transmembrane region" description="Helical" evidence="9">
    <location>
        <begin position="34"/>
        <end position="57"/>
    </location>
</feature>
<comment type="subcellular location">
    <subcellularLocation>
        <location evidence="9">Cell inner membrane</location>
        <topology evidence="9">Multi-pass membrane protein</topology>
    </subcellularLocation>
    <subcellularLocation>
        <location evidence="1">Cell membrane</location>
        <topology evidence="1">Multi-pass membrane protein</topology>
    </subcellularLocation>
</comment>
<feature type="domain" description="ABC transmembrane type-1" evidence="10">
    <location>
        <begin position="220"/>
        <end position="426"/>
    </location>
</feature>
<gene>
    <name evidence="11" type="primary">pstA</name>
    <name evidence="11" type="ORF">ACFOW6_12750</name>
</gene>
<evidence type="ECO:0000256" key="2">
    <source>
        <dbReference type="ARBA" id="ARBA00007069"/>
    </source>
</evidence>
<name>A0ABV8UPC9_9PROT</name>
<dbReference type="InterPro" id="IPR005672">
    <property type="entry name" value="Phosphate_PstA"/>
</dbReference>
<reference evidence="12" key="1">
    <citation type="journal article" date="2019" name="Int. J. Syst. Evol. Microbiol.">
        <title>The Global Catalogue of Microorganisms (GCM) 10K type strain sequencing project: providing services to taxonomists for standard genome sequencing and annotation.</title>
        <authorList>
            <consortium name="The Broad Institute Genomics Platform"/>
            <consortium name="The Broad Institute Genome Sequencing Center for Infectious Disease"/>
            <person name="Wu L."/>
            <person name="Ma J."/>
        </authorList>
    </citation>
    <scope>NUCLEOTIDE SEQUENCE [LARGE SCALE GENOMIC DNA]</scope>
    <source>
        <strain evidence="12">CECT 8472</strain>
    </source>
</reference>
<dbReference type="SUPFAM" id="SSF161098">
    <property type="entry name" value="MetI-like"/>
    <property type="match status" value="1"/>
</dbReference>
<keyword evidence="6 9" id="KW-0812">Transmembrane</keyword>
<dbReference type="RefSeq" id="WP_382422763.1">
    <property type="nucleotide sequence ID" value="NZ_JBHSCW010000007.1"/>
</dbReference>
<evidence type="ECO:0000259" key="10">
    <source>
        <dbReference type="PROSITE" id="PS50928"/>
    </source>
</evidence>
<dbReference type="EMBL" id="JBHSCW010000007">
    <property type="protein sequence ID" value="MFC4352411.1"/>
    <property type="molecule type" value="Genomic_DNA"/>
</dbReference>
<evidence type="ECO:0000313" key="12">
    <source>
        <dbReference type="Proteomes" id="UP001595799"/>
    </source>
</evidence>
<evidence type="ECO:0000256" key="8">
    <source>
        <dbReference type="ARBA" id="ARBA00023136"/>
    </source>
</evidence>
<keyword evidence="5 9" id="KW-1003">Cell membrane</keyword>
<keyword evidence="12" id="KW-1185">Reference proteome</keyword>
<feature type="transmembrane region" description="Helical" evidence="9">
    <location>
        <begin position="216"/>
        <end position="245"/>
    </location>
</feature>
<keyword evidence="7 9" id="KW-1133">Transmembrane helix</keyword>
<feature type="transmembrane region" description="Helical" evidence="9">
    <location>
        <begin position="411"/>
        <end position="430"/>
    </location>
</feature>
<evidence type="ECO:0000256" key="9">
    <source>
        <dbReference type="RuleBase" id="RU363043"/>
    </source>
</evidence>
<evidence type="ECO:0000256" key="6">
    <source>
        <dbReference type="ARBA" id="ARBA00022692"/>
    </source>
</evidence>
<dbReference type="PANTHER" id="PTHR43470:SF5">
    <property type="entry name" value="PHOSPHATE TRANSPORT SYSTEM PERMEASE PROTEIN PSTA"/>
    <property type="match status" value="1"/>
</dbReference>
<dbReference type="PROSITE" id="PS50928">
    <property type="entry name" value="ABC_TM1"/>
    <property type="match status" value="1"/>
</dbReference>
<dbReference type="CDD" id="cd06261">
    <property type="entry name" value="TM_PBP2"/>
    <property type="match status" value="1"/>
</dbReference>
<dbReference type="PANTHER" id="PTHR43470">
    <property type="entry name" value="PHOSPHATE TRANSPORT SYSTEM PERMEASE PROTEIN PSTA-RELATED"/>
    <property type="match status" value="1"/>
</dbReference>
<comment type="similarity">
    <text evidence="2 9">Belongs to the binding-protein-dependent transport system permease family. CysTW subfamily.</text>
</comment>
<dbReference type="Gene3D" id="1.10.3720.10">
    <property type="entry name" value="MetI-like"/>
    <property type="match status" value="1"/>
</dbReference>
<evidence type="ECO:0000256" key="1">
    <source>
        <dbReference type="ARBA" id="ARBA00004651"/>
    </source>
</evidence>